<evidence type="ECO:0000313" key="3">
    <source>
        <dbReference type="Proteomes" id="UP000234505"/>
    </source>
</evidence>
<organism evidence="2 3">
    <name type="scientific">Klebsiella michiganensis</name>
    <dbReference type="NCBI Taxonomy" id="1134687"/>
    <lineage>
        <taxon>Bacteria</taxon>
        <taxon>Pseudomonadati</taxon>
        <taxon>Pseudomonadota</taxon>
        <taxon>Gammaproteobacteria</taxon>
        <taxon>Enterobacterales</taxon>
        <taxon>Enterobacteriaceae</taxon>
        <taxon>Klebsiella/Raoultella group</taxon>
        <taxon>Klebsiella</taxon>
    </lineage>
</organism>
<evidence type="ECO:0000313" key="2">
    <source>
        <dbReference type="EMBL" id="PLL18015.1"/>
    </source>
</evidence>
<dbReference type="EMBL" id="PIDS01001948">
    <property type="protein sequence ID" value="PLL18015.1"/>
    <property type="molecule type" value="Genomic_DNA"/>
</dbReference>
<dbReference type="Gene3D" id="1.50.10.20">
    <property type="match status" value="1"/>
</dbReference>
<comment type="caution">
    <text evidence="2">The sequence shown here is derived from an EMBL/GenBank/DDBJ whole genome shotgun (WGS) entry which is preliminary data.</text>
</comment>
<protein>
    <recommendedName>
        <fullName evidence="1">Alpha-macroglobulin-like TED domain-containing protein</fullName>
    </recommendedName>
</protein>
<dbReference type="GO" id="GO:0004866">
    <property type="term" value="F:endopeptidase inhibitor activity"/>
    <property type="evidence" value="ECO:0007669"/>
    <property type="project" value="TreeGrafter"/>
</dbReference>
<dbReference type="Proteomes" id="UP000234505">
    <property type="component" value="Unassembled WGS sequence"/>
</dbReference>
<sequence length="326" mass="35742">SGLNLPGETFAPMQKQWQLGVRPAFPAQTVNSGAVLQPGESWQAPAAQSEGFSPATLQGQLVFSGKPPLNLARYIRDLKAYPYGCLEQTTSGLFPSLYTNAVQLKALGISGDSDEKRRAAVDIGISRLLQMQRDDGGFALWDKQGPEEYWLSAYAMDFLVRAGEQGYSVPTNAVNSGNQRLLRYLQEPGLMTVRYSDDAQASRFAAQAYAALVLARQQKAPLGALREIWSRHDQARSGLPLLQLGVALKLMGDAPRGDEALKLAMATPRQDANRWLGDYGSELRDDALKLALLEENKLLPEAQNTLLSNLAEEAYGQRWLSTQESN</sequence>
<dbReference type="AlphaFoldDB" id="A0A2J4PGR4"/>
<dbReference type="InterPro" id="IPR011626">
    <property type="entry name" value="Alpha-macroglobulin_TED"/>
</dbReference>
<name>A0A2J4PGR4_9ENTR</name>
<dbReference type="InterPro" id="IPR008930">
    <property type="entry name" value="Terpenoid_cyclase/PrenylTrfase"/>
</dbReference>
<feature type="domain" description="Alpha-macroglobulin-like TED" evidence="1">
    <location>
        <begin position="74"/>
        <end position="175"/>
    </location>
</feature>
<dbReference type="SUPFAM" id="SSF48239">
    <property type="entry name" value="Terpenoid cyclases/Protein prenyltransferases"/>
    <property type="match status" value="1"/>
</dbReference>
<reference evidence="2 3" key="1">
    <citation type="submission" date="2017-11" db="EMBL/GenBank/DDBJ databases">
        <authorList>
            <person name="Han C.G."/>
        </authorList>
    </citation>
    <scope>NUCLEOTIDE SEQUENCE [LARGE SCALE GENOMIC DNA]</scope>
    <source>
        <strain evidence="2 3">A11</strain>
    </source>
</reference>
<reference evidence="2 3" key="2">
    <citation type="submission" date="2018-01" db="EMBL/GenBank/DDBJ databases">
        <title>Genomic study of Klebsiella pneumoniae.</title>
        <authorList>
            <person name="Yang Y."/>
            <person name="Bicalho R."/>
        </authorList>
    </citation>
    <scope>NUCLEOTIDE SEQUENCE [LARGE SCALE GENOMIC DNA]</scope>
    <source>
        <strain evidence="2 3">A11</strain>
    </source>
</reference>
<dbReference type="Pfam" id="PF07678">
    <property type="entry name" value="TED_complement"/>
    <property type="match status" value="1"/>
</dbReference>
<feature type="non-terminal residue" evidence="2">
    <location>
        <position position="326"/>
    </location>
</feature>
<feature type="non-terminal residue" evidence="2">
    <location>
        <position position="1"/>
    </location>
</feature>
<dbReference type="PANTHER" id="PTHR40094">
    <property type="entry name" value="ALPHA-2-MACROGLOBULIN HOMOLOG"/>
    <property type="match status" value="1"/>
</dbReference>
<dbReference type="CDD" id="cd02891">
    <property type="entry name" value="A2M_like"/>
    <property type="match status" value="1"/>
</dbReference>
<accession>A0A2J4PGR4</accession>
<dbReference type="PANTHER" id="PTHR40094:SF1">
    <property type="entry name" value="UBIQUITIN DOMAIN-CONTAINING PROTEIN"/>
    <property type="match status" value="1"/>
</dbReference>
<gene>
    <name evidence="2" type="ORF">CWN50_33425</name>
</gene>
<proteinExistence type="predicted"/>
<dbReference type="InterPro" id="IPR047565">
    <property type="entry name" value="Alpha-macroglob_thiol-ester_cl"/>
</dbReference>
<dbReference type="SMART" id="SM01419">
    <property type="entry name" value="Thiol-ester_cl"/>
    <property type="match status" value="1"/>
</dbReference>
<dbReference type="InterPro" id="IPR051802">
    <property type="entry name" value="YfhM-like"/>
</dbReference>
<dbReference type="GO" id="GO:0005615">
    <property type="term" value="C:extracellular space"/>
    <property type="evidence" value="ECO:0007669"/>
    <property type="project" value="InterPro"/>
</dbReference>
<evidence type="ECO:0000259" key="1">
    <source>
        <dbReference type="Pfam" id="PF07678"/>
    </source>
</evidence>